<keyword evidence="2" id="KW-1185">Reference proteome</keyword>
<comment type="caution">
    <text evidence="1">The sequence shown here is derived from an EMBL/GenBank/DDBJ whole genome shotgun (WGS) entry which is preliminary data.</text>
</comment>
<dbReference type="EMBL" id="QJKJ01001183">
    <property type="protein sequence ID" value="RDY08913.1"/>
    <property type="molecule type" value="Genomic_DNA"/>
</dbReference>
<proteinExistence type="predicted"/>
<gene>
    <name evidence="1" type="ORF">CR513_06800</name>
</gene>
<organism evidence="1 2">
    <name type="scientific">Mucuna pruriens</name>
    <name type="common">Velvet bean</name>
    <name type="synonym">Dolichos pruriens</name>
    <dbReference type="NCBI Taxonomy" id="157652"/>
    <lineage>
        <taxon>Eukaryota</taxon>
        <taxon>Viridiplantae</taxon>
        <taxon>Streptophyta</taxon>
        <taxon>Embryophyta</taxon>
        <taxon>Tracheophyta</taxon>
        <taxon>Spermatophyta</taxon>
        <taxon>Magnoliopsida</taxon>
        <taxon>eudicotyledons</taxon>
        <taxon>Gunneridae</taxon>
        <taxon>Pentapetalae</taxon>
        <taxon>rosids</taxon>
        <taxon>fabids</taxon>
        <taxon>Fabales</taxon>
        <taxon>Fabaceae</taxon>
        <taxon>Papilionoideae</taxon>
        <taxon>50 kb inversion clade</taxon>
        <taxon>NPAAA clade</taxon>
        <taxon>indigoferoid/millettioid clade</taxon>
        <taxon>Phaseoleae</taxon>
        <taxon>Mucuna</taxon>
    </lineage>
</organism>
<reference evidence="1" key="1">
    <citation type="submission" date="2018-05" db="EMBL/GenBank/DDBJ databases">
        <title>Draft genome of Mucuna pruriens seed.</title>
        <authorList>
            <person name="Nnadi N.E."/>
            <person name="Vos R."/>
            <person name="Hasami M.H."/>
            <person name="Devisetty U.K."/>
            <person name="Aguiy J.C."/>
        </authorList>
    </citation>
    <scope>NUCLEOTIDE SEQUENCE [LARGE SCALE GENOMIC DNA]</scope>
    <source>
        <strain evidence="1">JCA_2017</strain>
    </source>
</reference>
<dbReference type="OrthoDB" id="10569896at2759"/>
<protein>
    <submittedName>
        <fullName evidence="1">Uncharacterized protein</fullName>
    </submittedName>
</protein>
<evidence type="ECO:0000313" key="2">
    <source>
        <dbReference type="Proteomes" id="UP000257109"/>
    </source>
</evidence>
<sequence>MEYPIGAVVVRVGSSHHANHRQVLAVSSGDGVQDAESAHGEGDHARPHALRTRVAVGGVAGVELVAATHEVELRLGDEVVQERQVEVAGDGEDVPHADLHEPPSQVATQRAIEGGSRAGLSRRADLSGTFHVTRLVSVTVTVTVTVEQARGFMKGFLKPCALCLLDRKNIVPLSFFFHIYV</sequence>
<dbReference type="AlphaFoldDB" id="A0A371I1L1"/>
<evidence type="ECO:0000313" key="1">
    <source>
        <dbReference type="EMBL" id="RDY08913.1"/>
    </source>
</evidence>
<feature type="non-terminal residue" evidence="1">
    <location>
        <position position="1"/>
    </location>
</feature>
<dbReference type="Proteomes" id="UP000257109">
    <property type="component" value="Unassembled WGS sequence"/>
</dbReference>
<name>A0A371I1L1_MUCPR</name>
<accession>A0A371I1L1</accession>